<evidence type="ECO:0000256" key="14">
    <source>
        <dbReference type="SAM" id="SignalP"/>
    </source>
</evidence>
<evidence type="ECO:0000256" key="9">
    <source>
        <dbReference type="ARBA" id="ARBA00023034"/>
    </source>
</evidence>
<keyword evidence="17" id="KW-1185">Reference proteome</keyword>
<keyword evidence="14" id="KW-0732">Signal</keyword>
<comment type="similarity">
    <text evidence="3">Belongs to the adaptor complexes small subunit family.</text>
</comment>
<gene>
    <name evidence="16" type="ORF">ACA1_309490</name>
</gene>
<dbReference type="PANTHER" id="PTHR11043">
    <property type="entry name" value="ZETA-COAT PROTEIN"/>
    <property type="match status" value="1"/>
</dbReference>
<dbReference type="STRING" id="1257118.L8GIC8"/>
<sequence>MVRPHWVIALYCVKAILVLDQEGGRLCARYFTDDWGPLDKQLAFEKQLHKKAQPHAQIIALDNNVIVYKNSGDVAFYVVGDSDENELLLESVLSTLTEAISFLLRADESTWNQVDRRTLAENLDYLYLVVDELVDGGIVLESDPKAIADRVAMRDTAAEASGGSGGPISEQTIAKAFSVAKDIFMG</sequence>
<proteinExistence type="inferred from homology"/>
<evidence type="ECO:0000259" key="15">
    <source>
        <dbReference type="Pfam" id="PF01217"/>
    </source>
</evidence>
<dbReference type="GO" id="GO:0006891">
    <property type="term" value="P:intra-Golgi vesicle-mediated transport"/>
    <property type="evidence" value="ECO:0007669"/>
    <property type="project" value="TreeGrafter"/>
</dbReference>
<keyword evidence="10" id="KW-0472">Membrane</keyword>
<feature type="domain" description="AP complex mu/sigma subunit" evidence="15">
    <location>
        <begin position="13"/>
        <end position="157"/>
    </location>
</feature>
<dbReference type="Pfam" id="PF01217">
    <property type="entry name" value="Clat_adaptor_s"/>
    <property type="match status" value="1"/>
</dbReference>
<keyword evidence="11" id="KW-0968">Cytoplasmic vesicle</keyword>
<reference evidence="16 17" key="1">
    <citation type="journal article" date="2013" name="Genome Biol.">
        <title>Genome of Acanthamoeba castellanii highlights extensive lateral gene transfer and early evolution of tyrosine kinase signaling.</title>
        <authorList>
            <person name="Clarke M."/>
            <person name="Lohan A.J."/>
            <person name="Liu B."/>
            <person name="Lagkouvardos I."/>
            <person name="Roy S."/>
            <person name="Zafar N."/>
            <person name="Bertelli C."/>
            <person name="Schilde C."/>
            <person name="Kianianmomeni A."/>
            <person name="Burglin T.R."/>
            <person name="Frech C."/>
            <person name="Turcotte B."/>
            <person name="Kopec K.O."/>
            <person name="Synnott J.M."/>
            <person name="Choo C."/>
            <person name="Paponov I."/>
            <person name="Finkler A."/>
            <person name="Soon Heng Tan C."/>
            <person name="Hutchins A.P."/>
            <person name="Weinmeier T."/>
            <person name="Rattei T."/>
            <person name="Chu J.S."/>
            <person name="Gimenez G."/>
            <person name="Irimia M."/>
            <person name="Rigden D.J."/>
            <person name="Fitzpatrick D.A."/>
            <person name="Lorenzo-Morales J."/>
            <person name="Bateman A."/>
            <person name="Chiu C.H."/>
            <person name="Tang P."/>
            <person name="Hegemann P."/>
            <person name="Fromm H."/>
            <person name="Raoult D."/>
            <person name="Greub G."/>
            <person name="Miranda-Saavedra D."/>
            <person name="Chen N."/>
            <person name="Nash P."/>
            <person name="Ginger M.L."/>
            <person name="Horn M."/>
            <person name="Schaap P."/>
            <person name="Caler L."/>
            <person name="Loftus B."/>
        </authorList>
    </citation>
    <scope>NUCLEOTIDE SEQUENCE [LARGE SCALE GENOMIC DNA]</scope>
    <source>
        <strain evidence="16 17">Neff</strain>
    </source>
</reference>
<evidence type="ECO:0000256" key="13">
    <source>
        <dbReference type="ARBA" id="ARBA00075766"/>
    </source>
</evidence>
<feature type="signal peptide" evidence="14">
    <location>
        <begin position="1"/>
        <end position="20"/>
    </location>
</feature>
<dbReference type="FunFam" id="3.30.450.60:FF:000013">
    <property type="entry name" value="Coatomer subunit zeta"/>
    <property type="match status" value="1"/>
</dbReference>
<name>L8GIC8_ACACF</name>
<dbReference type="EMBL" id="KB008111">
    <property type="protein sequence ID" value="ELR12508.1"/>
    <property type="molecule type" value="Genomic_DNA"/>
</dbReference>
<dbReference type="KEGG" id="acan:ACA1_309490"/>
<evidence type="ECO:0000256" key="11">
    <source>
        <dbReference type="ARBA" id="ARBA00023329"/>
    </source>
</evidence>
<dbReference type="VEuPathDB" id="AmoebaDB:ACA1_309490"/>
<protein>
    <recommendedName>
        <fullName evidence="13">Zeta-coat protein</fullName>
    </recommendedName>
</protein>
<comment type="subunit">
    <text evidence="4">Oligomeric complex that consists of at least the alpha, beta, beta', gamma, delta, epsilon and zeta subunits.</text>
</comment>
<dbReference type="Gene3D" id="3.30.450.60">
    <property type="match status" value="1"/>
</dbReference>
<evidence type="ECO:0000256" key="3">
    <source>
        <dbReference type="ARBA" id="ARBA00006972"/>
    </source>
</evidence>
<accession>L8GIC8</accession>
<dbReference type="GO" id="GO:0006886">
    <property type="term" value="P:intracellular protein transport"/>
    <property type="evidence" value="ECO:0007669"/>
    <property type="project" value="TreeGrafter"/>
</dbReference>
<dbReference type="GO" id="GO:0030126">
    <property type="term" value="C:COPI vesicle coat"/>
    <property type="evidence" value="ECO:0007669"/>
    <property type="project" value="InterPro"/>
</dbReference>
<keyword evidence="9" id="KW-0333">Golgi apparatus</keyword>
<keyword evidence="5" id="KW-0813">Transport</keyword>
<dbReference type="GO" id="GO:0006890">
    <property type="term" value="P:retrograde vesicle-mediated transport, Golgi to endoplasmic reticulum"/>
    <property type="evidence" value="ECO:0007669"/>
    <property type="project" value="InterPro"/>
</dbReference>
<dbReference type="AlphaFoldDB" id="L8GIC8"/>
<keyword evidence="7" id="KW-0931">ER-Golgi transport</keyword>
<dbReference type="InterPro" id="IPR039652">
    <property type="entry name" value="Coatomer_zeta"/>
</dbReference>
<dbReference type="PANTHER" id="PTHR11043:SF0">
    <property type="entry name" value="COATOMER SUBUNIT ZETA"/>
    <property type="match status" value="1"/>
</dbReference>
<dbReference type="InterPro" id="IPR022775">
    <property type="entry name" value="AP_mu_sigma_su"/>
</dbReference>
<comment type="function">
    <text evidence="12">The coatomer is a cytosolic protein complex that binds to dilysine motifs and reversibly associates with Golgi non-clathrin-coated vesicles, which further mediate biosynthetic protein transport from the ER, via the Golgi up to the trans Golgi network. Coatomer complex is required for budding from Golgi membranes, and is essential for the retrograde Golgi-to-ER transport of dilysine-tagged proteins. The zeta subunit may be involved in regulating the coat assembly and, hence, the rate of biosynthetic protein transport due to its association-dissociation properties with the coatomer complex.</text>
</comment>
<dbReference type="InterPro" id="IPR011012">
    <property type="entry name" value="Longin-like_dom_sf"/>
</dbReference>
<dbReference type="SUPFAM" id="SSF64356">
    <property type="entry name" value="SNARE-like"/>
    <property type="match status" value="1"/>
</dbReference>
<keyword evidence="6" id="KW-0963">Cytoplasm</keyword>
<dbReference type="GO" id="GO:0000139">
    <property type="term" value="C:Golgi membrane"/>
    <property type="evidence" value="ECO:0007669"/>
    <property type="project" value="UniProtKB-SubCell"/>
</dbReference>
<evidence type="ECO:0000256" key="1">
    <source>
        <dbReference type="ARBA" id="ARBA00004255"/>
    </source>
</evidence>
<comment type="subcellular location">
    <subcellularLocation>
        <location evidence="2">Cytoplasmic vesicle</location>
        <location evidence="2">COPI-coated vesicle membrane</location>
        <topology evidence="2">Peripheral membrane protein</topology>
        <orientation evidence="2">Cytoplasmic side</orientation>
    </subcellularLocation>
    <subcellularLocation>
        <location evidence="1">Golgi apparatus membrane</location>
        <topology evidence="1">Peripheral membrane protein</topology>
        <orientation evidence="1">Cytoplasmic side</orientation>
    </subcellularLocation>
</comment>
<evidence type="ECO:0000313" key="16">
    <source>
        <dbReference type="EMBL" id="ELR12508.1"/>
    </source>
</evidence>
<dbReference type="OMA" id="MNCLFES"/>
<evidence type="ECO:0000256" key="5">
    <source>
        <dbReference type="ARBA" id="ARBA00022448"/>
    </source>
</evidence>
<feature type="chain" id="PRO_5003989551" description="Zeta-coat protein" evidence="14">
    <location>
        <begin position="21"/>
        <end position="186"/>
    </location>
</feature>
<dbReference type="Proteomes" id="UP000011083">
    <property type="component" value="Unassembled WGS sequence"/>
</dbReference>
<keyword evidence="8" id="KW-0653">Protein transport</keyword>
<dbReference type="OrthoDB" id="10249988at2759"/>
<evidence type="ECO:0000256" key="8">
    <source>
        <dbReference type="ARBA" id="ARBA00022927"/>
    </source>
</evidence>
<evidence type="ECO:0000256" key="12">
    <source>
        <dbReference type="ARBA" id="ARBA00045555"/>
    </source>
</evidence>
<evidence type="ECO:0000256" key="4">
    <source>
        <dbReference type="ARBA" id="ARBA00011775"/>
    </source>
</evidence>
<dbReference type="GeneID" id="14913018"/>
<evidence type="ECO:0000256" key="7">
    <source>
        <dbReference type="ARBA" id="ARBA00022892"/>
    </source>
</evidence>
<dbReference type="CDD" id="cd14829">
    <property type="entry name" value="Zeta-COP"/>
    <property type="match status" value="1"/>
</dbReference>
<evidence type="ECO:0000256" key="10">
    <source>
        <dbReference type="ARBA" id="ARBA00023136"/>
    </source>
</evidence>
<evidence type="ECO:0000313" key="17">
    <source>
        <dbReference type="Proteomes" id="UP000011083"/>
    </source>
</evidence>
<dbReference type="RefSeq" id="XP_004334521.1">
    <property type="nucleotide sequence ID" value="XM_004334473.1"/>
</dbReference>
<evidence type="ECO:0000256" key="2">
    <source>
        <dbReference type="ARBA" id="ARBA00004347"/>
    </source>
</evidence>
<evidence type="ECO:0000256" key="6">
    <source>
        <dbReference type="ARBA" id="ARBA00022490"/>
    </source>
</evidence>
<organism evidence="16 17">
    <name type="scientific">Acanthamoeba castellanii (strain ATCC 30010 / Neff)</name>
    <dbReference type="NCBI Taxonomy" id="1257118"/>
    <lineage>
        <taxon>Eukaryota</taxon>
        <taxon>Amoebozoa</taxon>
        <taxon>Discosea</taxon>
        <taxon>Longamoebia</taxon>
        <taxon>Centramoebida</taxon>
        <taxon>Acanthamoebidae</taxon>
        <taxon>Acanthamoeba</taxon>
    </lineage>
</organism>